<sequence>MQNTREELISVAERGELDQFVSFLKLCKTDGHDLQEVLSGCSKPQLDKLWDSIQQKCATTFMSLEVAEENEDQMQEELEKLLEVLEGVVNLASAAINQQEIYVPVSLYSTSVVLNGLLLPLPEKAEKLKNAMSHLFEVWWQKEIQGAEELMSNTFIYLLQRSLQTQTIVDVKRVWTVHEALSQVDLTNESSKSLKNLLKQCTYNIAYLRCSEGCRFLAYILSQEVDLTKILHNTIKNHLSTTARSWLVKYGEIYFRAWQRAAGPVLEKLETSCIQDLMYYAVHARKPLCQSLRRILCYIHNQKKQKGVEDMLLKLYDPILWRSLKVANPQVRVNATAILMDVFPLQDPDSKIEETNKLMQKQFDTIMILLDDPVPVVRSTAVAGVFKIMSVYWEMIPAEIIQSLISKIILELMWDASSADVRENVIKGLIVLLDNPLCHSVLKPILPELKNFVHDSSEKVRVAMLDMLLKVKGLRAIRFWSIVPVEHLLARLEIDTPPIARRIMKLIFSSFMPADKPADVQIGRCVTLIQTNIGAARQFYNKAHNHMSIQDTVNYITLLCRCILQCMKAEAIKNRLNDSASGDGGKLDQDDSQIDVSEDELSVHNIKLMSGILEAIVLLWNSVSVELDKTCNKEILVGLQNKFMVALPEMFKAFSDSQILTSLIMIAGNLPSKSVPSVSRSCLSKLRKMEENETEDYGCFLEVMCNWGKIEDVFEMVDEWIKASMPKAVKNILASYATTVKRTRKSVGFVEPSAPRPQLGLEYISYLIKHPTCQAIILSKYRDNVVELIATLQDVRKCIEGRMTNRIPTEGDDFTDDLLVECFTVYLKLLVLLHDDGDNSAILKLGQVITWSDSHLLPVLESQDQSRSNNSTSLSSETDNNTHSNTQDFTQGVFSRTLYNVDATVLLSGGRSRKRSIGKAKPHAIDLASNVIQGLLSVCSNMFLIGIADEDFSVQIANFCSDCLQADSALILLPQIITCFYQVTEFILLSYHVVDNNSNSHHGNLISDFFGKTFVSLAVHISKNKENGIKVLNSLKGPVTEILMSVYKSNVLESTVIRDLSATMVAAVLAEMSNASRNFDLDELCDSFTSLPILSAWLCEIVCRKSFIARNFLTELSVCIDSGAITDLHNLHGASHLLGTIVNGKIAFPGTKDCWESIHRELEKLNRKDMELLDGSAEQESKRLMDQKLALISNGLTKQ</sequence>
<dbReference type="GO" id="GO:0005634">
    <property type="term" value="C:nucleus"/>
    <property type="evidence" value="ECO:0007669"/>
    <property type="project" value="InterPro"/>
</dbReference>
<dbReference type="InterPro" id="IPR024741">
    <property type="entry name" value="Condensin2_G2"/>
</dbReference>
<organism evidence="3 4">
    <name type="scientific">Mytilus galloprovincialis</name>
    <name type="common">Mediterranean mussel</name>
    <dbReference type="NCBI Taxonomy" id="29158"/>
    <lineage>
        <taxon>Eukaryota</taxon>
        <taxon>Metazoa</taxon>
        <taxon>Spiralia</taxon>
        <taxon>Lophotrochozoa</taxon>
        <taxon>Mollusca</taxon>
        <taxon>Bivalvia</taxon>
        <taxon>Autobranchia</taxon>
        <taxon>Pteriomorphia</taxon>
        <taxon>Mytilida</taxon>
        <taxon>Mytiloidea</taxon>
        <taxon>Mytilidae</taxon>
        <taxon>Mytilinae</taxon>
        <taxon>Mytilus</taxon>
    </lineage>
</organism>
<feature type="coiled-coil region" evidence="1">
    <location>
        <begin position="64"/>
        <end position="91"/>
    </location>
</feature>
<feature type="compositionally biased region" description="Low complexity" evidence="2">
    <location>
        <begin position="866"/>
        <end position="882"/>
    </location>
</feature>
<dbReference type="PANTHER" id="PTHR16199">
    <property type="entry name" value="CONDENSIN-2 COMPLEX SUBUNIT G2"/>
    <property type="match status" value="1"/>
</dbReference>
<dbReference type="AlphaFoldDB" id="A0A8B6BS86"/>
<dbReference type="InterPro" id="IPR011989">
    <property type="entry name" value="ARM-like"/>
</dbReference>
<evidence type="ECO:0000256" key="2">
    <source>
        <dbReference type="SAM" id="MobiDB-lite"/>
    </source>
</evidence>
<dbReference type="EMBL" id="UYJE01000554">
    <property type="protein sequence ID" value="VDH94164.1"/>
    <property type="molecule type" value="Genomic_DNA"/>
</dbReference>
<gene>
    <name evidence="3" type="ORF">MGAL_10B064094</name>
</gene>
<dbReference type="InterPro" id="IPR016024">
    <property type="entry name" value="ARM-type_fold"/>
</dbReference>
<reference evidence="3" key="1">
    <citation type="submission" date="2018-11" db="EMBL/GenBank/DDBJ databases">
        <authorList>
            <person name="Alioto T."/>
            <person name="Alioto T."/>
        </authorList>
    </citation>
    <scope>NUCLEOTIDE SEQUENCE</scope>
</reference>
<dbReference type="Proteomes" id="UP000596742">
    <property type="component" value="Unassembled WGS sequence"/>
</dbReference>
<keyword evidence="1" id="KW-0175">Coiled coil</keyword>
<dbReference type="Gene3D" id="1.25.10.10">
    <property type="entry name" value="Leucine-rich Repeat Variant"/>
    <property type="match status" value="1"/>
</dbReference>
<accession>A0A8B6BS86</accession>
<evidence type="ECO:0000313" key="3">
    <source>
        <dbReference type="EMBL" id="VDH94164.1"/>
    </source>
</evidence>
<dbReference type="PANTHER" id="PTHR16199:SF4">
    <property type="entry name" value="CONDENSIN-2 COMPLEX SUBUNIT G2"/>
    <property type="match status" value="1"/>
</dbReference>
<name>A0A8B6BS86_MYTGA</name>
<evidence type="ECO:0000313" key="4">
    <source>
        <dbReference type="Proteomes" id="UP000596742"/>
    </source>
</evidence>
<protein>
    <submittedName>
        <fullName evidence="3">Condensin-2 complex subunit G2</fullName>
    </submittedName>
</protein>
<comment type="caution">
    <text evidence="3">The sequence shown here is derived from an EMBL/GenBank/DDBJ whole genome shotgun (WGS) entry which is preliminary data.</text>
</comment>
<evidence type="ECO:0000256" key="1">
    <source>
        <dbReference type="SAM" id="Coils"/>
    </source>
</evidence>
<dbReference type="SUPFAM" id="SSF48371">
    <property type="entry name" value="ARM repeat"/>
    <property type="match status" value="1"/>
</dbReference>
<dbReference type="OrthoDB" id="10062843at2759"/>
<feature type="region of interest" description="Disordered" evidence="2">
    <location>
        <begin position="862"/>
        <end position="888"/>
    </location>
</feature>
<keyword evidence="4" id="KW-1185">Reference proteome</keyword>
<dbReference type="GO" id="GO:0000070">
    <property type="term" value="P:mitotic sister chromatid segregation"/>
    <property type="evidence" value="ECO:0007669"/>
    <property type="project" value="TreeGrafter"/>
</dbReference>
<dbReference type="GO" id="GO:0000796">
    <property type="term" value="C:condensin complex"/>
    <property type="evidence" value="ECO:0007669"/>
    <property type="project" value="TreeGrafter"/>
</dbReference>
<dbReference type="Pfam" id="PF12422">
    <property type="entry name" value="Condensin2nSMC"/>
    <property type="match status" value="1"/>
</dbReference>
<proteinExistence type="predicted"/>